<dbReference type="Proteomes" id="UP001596368">
    <property type="component" value="Unassembled WGS sequence"/>
</dbReference>
<keyword evidence="2" id="KW-0812">Transmembrane</keyword>
<evidence type="ECO:0008006" key="5">
    <source>
        <dbReference type="Google" id="ProtNLM"/>
    </source>
</evidence>
<feature type="transmembrane region" description="Helical" evidence="2">
    <location>
        <begin position="31"/>
        <end position="54"/>
    </location>
</feature>
<keyword evidence="2" id="KW-0472">Membrane</keyword>
<evidence type="ECO:0000313" key="4">
    <source>
        <dbReference type="Proteomes" id="UP001596368"/>
    </source>
</evidence>
<feature type="region of interest" description="Disordered" evidence="1">
    <location>
        <begin position="1"/>
        <end position="26"/>
    </location>
</feature>
<dbReference type="EMBL" id="JBHSZG010000001">
    <property type="protein sequence ID" value="MFC7136535.1"/>
    <property type="molecule type" value="Genomic_DNA"/>
</dbReference>
<name>A0ABD5XSA2_9EURY</name>
<accession>A0ABD5XSA2</accession>
<evidence type="ECO:0000256" key="2">
    <source>
        <dbReference type="SAM" id="Phobius"/>
    </source>
</evidence>
<evidence type="ECO:0000256" key="1">
    <source>
        <dbReference type="SAM" id="MobiDB-lite"/>
    </source>
</evidence>
<evidence type="ECO:0000313" key="3">
    <source>
        <dbReference type="EMBL" id="MFC7136535.1"/>
    </source>
</evidence>
<dbReference type="AlphaFoldDB" id="A0ABD5XSA2"/>
<organism evidence="3 4">
    <name type="scientific">Halobaculum litoreum</name>
    <dbReference type="NCBI Taxonomy" id="3031998"/>
    <lineage>
        <taxon>Archaea</taxon>
        <taxon>Methanobacteriati</taxon>
        <taxon>Methanobacteriota</taxon>
        <taxon>Stenosarchaea group</taxon>
        <taxon>Halobacteria</taxon>
        <taxon>Halobacteriales</taxon>
        <taxon>Haloferacaceae</taxon>
        <taxon>Halobaculum</taxon>
    </lineage>
</organism>
<protein>
    <recommendedName>
        <fullName evidence="5">Flagellin N-terminal-like domain-containing protein</fullName>
    </recommendedName>
</protein>
<comment type="caution">
    <text evidence="3">The sequence shown here is derived from an EMBL/GenBank/DDBJ whole genome shotgun (WGS) entry which is preliminary data.</text>
</comment>
<reference evidence="3 4" key="1">
    <citation type="journal article" date="2019" name="Int. J. Syst. Evol. Microbiol.">
        <title>The Global Catalogue of Microorganisms (GCM) 10K type strain sequencing project: providing services to taxonomists for standard genome sequencing and annotation.</title>
        <authorList>
            <consortium name="The Broad Institute Genomics Platform"/>
            <consortium name="The Broad Institute Genome Sequencing Center for Infectious Disease"/>
            <person name="Wu L."/>
            <person name="Ma J."/>
        </authorList>
    </citation>
    <scope>NUCLEOTIDE SEQUENCE [LARGE SCALE GENOMIC DNA]</scope>
    <source>
        <strain evidence="3 4">DT92</strain>
    </source>
</reference>
<keyword evidence="4" id="KW-1185">Reference proteome</keyword>
<dbReference type="GeneID" id="81121795"/>
<dbReference type="RefSeq" id="WP_284014530.1">
    <property type="nucleotide sequence ID" value="NZ_CP126156.1"/>
</dbReference>
<gene>
    <name evidence="3" type="ORF">ACFQRB_08430</name>
</gene>
<sequence>MADGGGADRGSVISTGRNAADGRHGSGVEGWVTVTAVLAAVLLSFFATLVVVSYV</sequence>
<proteinExistence type="predicted"/>
<keyword evidence="2" id="KW-1133">Transmembrane helix</keyword>